<gene>
    <name evidence="6" type="ORF">CAP51_04620</name>
</gene>
<comment type="caution">
    <text evidence="6">The sequence shown here is derived from an EMBL/GenBank/DDBJ whole genome shotgun (WGS) entry which is preliminary data.</text>
</comment>
<proteinExistence type="inferred from homology"/>
<evidence type="ECO:0000256" key="1">
    <source>
        <dbReference type="ARBA" id="ARBA00009437"/>
    </source>
</evidence>
<name>A0A1Z9Z347_9GAMM</name>
<evidence type="ECO:0000313" key="6">
    <source>
        <dbReference type="EMBL" id="OUY08903.1"/>
    </source>
</evidence>
<evidence type="ECO:0000313" key="7">
    <source>
        <dbReference type="Proteomes" id="UP000196536"/>
    </source>
</evidence>
<evidence type="ECO:0000256" key="2">
    <source>
        <dbReference type="ARBA" id="ARBA00023015"/>
    </source>
</evidence>
<organism evidence="6 7">
    <name type="scientific">Acinetobacter populi</name>
    <dbReference type="NCBI Taxonomy" id="1582270"/>
    <lineage>
        <taxon>Bacteria</taxon>
        <taxon>Pseudomonadati</taxon>
        <taxon>Pseudomonadota</taxon>
        <taxon>Gammaproteobacteria</taxon>
        <taxon>Moraxellales</taxon>
        <taxon>Moraxellaceae</taxon>
        <taxon>Acinetobacter</taxon>
    </lineage>
</organism>
<dbReference type="PROSITE" id="PS50931">
    <property type="entry name" value="HTH_LYSR"/>
    <property type="match status" value="1"/>
</dbReference>
<dbReference type="PANTHER" id="PTHR30579:SF2">
    <property type="entry name" value="HTH-TYPE TRANSCRIPTIONAL REGULATOR ARGP"/>
    <property type="match status" value="1"/>
</dbReference>
<keyword evidence="2" id="KW-0805">Transcription regulation</keyword>
<dbReference type="OrthoDB" id="3252676at2"/>
<dbReference type="InterPro" id="IPR036390">
    <property type="entry name" value="WH_DNA-bd_sf"/>
</dbReference>
<dbReference type="Proteomes" id="UP000196536">
    <property type="component" value="Unassembled WGS sequence"/>
</dbReference>
<keyword evidence="3 6" id="KW-0238">DNA-binding</keyword>
<dbReference type="AlphaFoldDB" id="A0A1Z9Z347"/>
<evidence type="ECO:0000259" key="5">
    <source>
        <dbReference type="PROSITE" id="PS50931"/>
    </source>
</evidence>
<dbReference type="GO" id="GO:0003677">
    <property type="term" value="F:DNA binding"/>
    <property type="evidence" value="ECO:0007669"/>
    <property type="project" value="UniProtKB-KW"/>
</dbReference>
<dbReference type="PANTHER" id="PTHR30579">
    <property type="entry name" value="TRANSCRIPTIONAL REGULATOR"/>
    <property type="match status" value="1"/>
</dbReference>
<dbReference type="EMBL" id="NEXX01000001">
    <property type="protein sequence ID" value="OUY08903.1"/>
    <property type="molecule type" value="Genomic_DNA"/>
</dbReference>
<evidence type="ECO:0000256" key="3">
    <source>
        <dbReference type="ARBA" id="ARBA00023125"/>
    </source>
</evidence>
<dbReference type="InterPro" id="IPR017685">
    <property type="entry name" value="ArgP"/>
</dbReference>
<keyword evidence="4" id="KW-0804">Transcription</keyword>
<dbReference type="Gene3D" id="3.40.190.290">
    <property type="match status" value="1"/>
</dbReference>
<keyword evidence="7" id="KW-1185">Reference proteome</keyword>
<feature type="domain" description="HTH lysR-type" evidence="5">
    <location>
        <begin position="2"/>
        <end position="58"/>
    </location>
</feature>
<dbReference type="NCBIfam" id="TIGR03298">
    <property type="entry name" value="argP"/>
    <property type="match status" value="1"/>
</dbReference>
<dbReference type="InterPro" id="IPR000847">
    <property type="entry name" value="LysR_HTH_N"/>
</dbReference>
<sequence length="300" mass="33800">MFDKKQCDAFLAVIKTGSFESAAKELFLTAAAISLRVQAFEQALGTLLINRTRPCTPTQAGIEVVQYLQHAKLREQKLLHDLKTKTDNNFFKVRIGSNADSLATWLLPAINQTLIQHQLVADIHVDDQSRTYALLETGLVHGCISTKVSPMHGCEAIFLGNMRYKMVATPNFVQKWFAHGITREALRIAPAVVFNDKDHLHFEVMQNRFGLTQNSYPCSTVPASISFVQAIRLGLGYGMVPELQLNELASQSLIELYPHSTVDVALYWHHWQQQSLPLQELTRQLVVNAKHYLAHPEPQD</sequence>
<dbReference type="NCBIfam" id="NF009888">
    <property type="entry name" value="PRK13348.1"/>
    <property type="match status" value="1"/>
</dbReference>
<dbReference type="Pfam" id="PF03466">
    <property type="entry name" value="LysR_substrate"/>
    <property type="match status" value="1"/>
</dbReference>
<dbReference type="InterPro" id="IPR050176">
    <property type="entry name" value="LTTR"/>
</dbReference>
<accession>A0A1Z9Z347</accession>
<dbReference type="Pfam" id="PF00126">
    <property type="entry name" value="HTH_1"/>
    <property type="match status" value="1"/>
</dbReference>
<dbReference type="InterPro" id="IPR005119">
    <property type="entry name" value="LysR_subst-bd"/>
</dbReference>
<dbReference type="RefSeq" id="WP_087619558.1">
    <property type="nucleotide sequence ID" value="NZ_NEXX01000001.1"/>
</dbReference>
<dbReference type="GO" id="GO:0003700">
    <property type="term" value="F:DNA-binding transcription factor activity"/>
    <property type="evidence" value="ECO:0007669"/>
    <property type="project" value="InterPro"/>
</dbReference>
<dbReference type="NCBIfam" id="NF002964">
    <property type="entry name" value="PRK03635.1"/>
    <property type="match status" value="1"/>
</dbReference>
<reference evidence="6 7" key="1">
    <citation type="submission" date="2017-05" db="EMBL/GenBank/DDBJ databases">
        <title>Acinetobacter populi ANC 5415 (= PBJ7), whole genome shotgun sequencing project.</title>
        <authorList>
            <person name="Nemec A."/>
            <person name="Radolfova-Krizova L."/>
        </authorList>
    </citation>
    <scope>NUCLEOTIDE SEQUENCE [LARGE SCALE GENOMIC DNA]</scope>
    <source>
        <strain evidence="6 7">PBJ7</strain>
    </source>
</reference>
<comment type="similarity">
    <text evidence="1">Belongs to the LysR transcriptional regulatory family.</text>
</comment>
<dbReference type="SUPFAM" id="SSF46785">
    <property type="entry name" value="Winged helix' DNA-binding domain"/>
    <property type="match status" value="1"/>
</dbReference>
<dbReference type="Gene3D" id="1.10.10.10">
    <property type="entry name" value="Winged helix-like DNA-binding domain superfamily/Winged helix DNA-binding domain"/>
    <property type="match status" value="1"/>
</dbReference>
<dbReference type="InterPro" id="IPR036388">
    <property type="entry name" value="WH-like_DNA-bd_sf"/>
</dbReference>
<evidence type="ECO:0000256" key="4">
    <source>
        <dbReference type="ARBA" id="ARBA00023163"/>
    </source>
</evidence>
<protein>
    <submittedName>
        <fullName evidence="6">ArgP/LysG family DNA-binding transcriptional regulator</fullName>
    </submittedName>
</protein>
<dbReference type="SUPFAM" id="SSF53850">
    <property type="entry name" value="Periplasmic binding protein-like II"/>
    <property type="match status" value="1"/>
</dbReference>